<protein>
    <recommendedName>
        <fullName evidence="2 6">Malonyl CoA-acyl carrier protein transacylase</fullName>
        <ecNumber evidence="1 6">2.3.1.39</ecNumber>
    </recommendedName>
</protein>
<dbReference type="SMART" id="SM00827">
    <property type="entry name" value="PKS_AT"/>
    <property type="match status" value="1"/>
</dbReference>
<dbReference type="SUPFAM" id="SSF55048">
    <property type="entry name" value="Probable ACP-binding domain of malonyl-CoA ACP transacylase"/>
    <property type="match status" value="1"/>
</dbReference>
<evidence type="ECO:0000313" key="9">
    <source>
        <dbReference type="Proteomes" id="UP001575181"/>
    </source>
</evidence>
<comment type="catalytic activity">
    <reaction evidence="5 6">
        <text>holo-[ACP] + malonyl-CoA = malonyl-[ACP] + CoA</text>
        <dbReference type="Rhea" id="RHEA:41792"/>
        <dbReference type="Rhea" id="RHEA-COMP:9623"/>
        <dbReference type="Rhea" id="RHEA-COMP:9685"/>
        <dbReference type="ChEBI" id="CHEBI:57287"/>
        <dbReference type="ChEBI" id="CHEBI:57384"/>
        <dbReference type="ChEBI" id="CHEBI:64479"/>
        <dbReference type="ChEBI" id="CHEBI:78449"/>
        <dbReference type="EC" id="2.3.1.39"/>
    </reaction>
</comment>
<evidence type="ECO:0000256" key="2">
    <source>
        <dbReference type="ARBA" id="ARBA00018953"/>
    </source>
</evidence>
<sequence>MSDFAFIFPGQGSQSVGMLDAYPDTDGVVTRTLEEASEALGRDLAKLIGTGPEDELNKTEVTQPAMLAAGVAAHRLWNAQGGANPRFMAGHSLGEYTALVAASSLDFGEAVKLVADRARFMQEAVPAGTGKMAALLGLDDPTVEELCTAEERRSGQVVRPVNFNAPGQIVIAGAAEAVAAVMESAGAAGAKRAVELPVSIPSHCPLMEPAAERLAERLREVDLRSPSVPVINNVDATPSEDPEAIRDALVRQLASPVRWTAAIEQMRDNGVGRVLEMGPGKVLCGLNKRIDRRMPCLPVIDEESLNQALEQAQEGNA</sequence>
<accession>A0ABV4U1A5</accession>
<dbReference type="InterPro" id="IPR024925">
    <property type="entry name" value="Malonyl_CoA-ACP_transAc"/>
</dbReference>
<evidence type="ECO:0000313" key="8">
    <source>
        <dbReference type="EMBL" id="MFA9462095.1"/>
    </source>
</evidence>
<dbReference type="InterPro" id="IPR004410">
    <property type="entry name" value="Malonyl_CoA-ACP_transAc_FabD"/>
</dbReference>
<keyword evidence="4 6" id="KW-0012">Acyltransferase</keyword>
<comment type="caution">
    <text evidence="8">The sequence shown here is derived from an EMBL/GenBank/DDBJ whole genome shotgun (WGS) entry which is preliminary data.</text>
</comment>
<dbReference type="Gene3D" id="3.30.70.250">
    <property type="entry name" value="Malonyl-CoA ACP transacylase, ACP-binding"/>
    <property type="match status" value="1"/>
</dbReference>
<evidence type="ECO:0000256" key="5">
    <source>
        <dbReference type="ARBA" id="ARBA00048462"/>
    </source>
</evidence>
<evidence type="ECO:0000259" key="7">
    <source>
        <dbReference type="SMART" id="SM00827"/>
    </source>
</evidence>
<dbReference type="RefSeq" id="WP_373656880.1">
    <property type="nucleotide sequence ID" value="NZ_JBGUAW010000010.1"/>
</dbReference>
<dbReference type="InterPro" id="IPR050858">
    <property type="entry name" value="Mal-CoA-ACP_Trans/PKS_FabD"/>
</dbReference>
<keyword evidence="9" id="KW-1185">Reference proteome</keyword>
<dbReference type="Proteomes" id="UP001575181">
    <property type="component" value="Unassembled WGS sequence"/>
</dbReference>
<reference evidence="8 9" key="1">
    <citation type="submission" date="2024-08" db="EMBL/GenBank/DDBJ databases">
        <title>Whole-genome sequencing of halo(alkali)philic microorganisms from hypersaline lakes.</title>
        <authorList>
            <person name="Sorokin D.Y."/>
            <person name="Merkel A.Y."/>
            <person name="Messina E."/>
            <person name="Yakimov M."/>
        </authorList>
    </citation>
    <scope>NUCLEOTIDE SEQUENCE [LARGE SCALE GENOMIC DNA]</scope>
    <source>
        <strain evidence="8 9">Cl-TMA</strain>
    </source>
</reference>
<dbReference type="InterPro" id="IPR001227">
    <property type="entry name" value="Ac_transferase_dom_sf"/>
</dbReference>
<dbReference type="PIRSF" id="PIRSF000446">
    <property type="entry name" value="Mct"/>
    <property type="match status" value="1"/>
</dbReference>
<evidence type="ECO:0000256" key="3">
    <source>
        <dbReference type="ARBA" id="ARBA00022679"/>
    </source>
</evidence>
<dbReference type="SUPFAM" id="SSF52151">
    <property type="entry name" value="FabD/lysophospholipase-like"/>
    <property type="match status" value="1"/>
</dbReference>
<evidence type="ECO:0000256" key="6">
    <source>
        <dbReference type="PIRNR" id="PIRNR000446"/>
    </source>
</evidence>
<name>A0ABV4U1A5_9GAMM</name>
<dbReference type="Gene3D" id="3.40.366.10">
    <property type="entry name" value="Malonyl-Coenzyme A Acyl Carrier Protein, domain 2"/>
    <property type="match status" value="1"/>
</dbReference>
<dbReference type="EC" id="2.3.1.39" evidence="1 6"/>
<dbReference type="EMBL" id="JBGUAW010000010">
    <property type="protein sequence ID" value="MFA9462095.1"/>
    <property type="molecule type" value="Genomic_DNA"/>
</dbReference>
<dbReference type="InterPro" id="IPR016035">
    <property type="entry name" value="Acyl_Trfase/lysoPLipase"/>
</dbReference>
<comment type="similarity">
    <text evidence="6">Belongs to the fabD family.</text>
</comment>
<gene>
    <name evidence="8" type="primary">fabD</name>
    <name evidence="8" type="ORF">ACERLL_14845</name>
</gene>
<feature type="domain" description="Malonyl-CoA:ACP transacylase (MAT)" evidence="7">
    <location>
        <begin position="7"/>
        <end position="299"/>
    </location>
</feature>
<organism evidence="8 9">
    <name type="scientific">Thiohalorhabdus methylotrophus</name>
    <dbReference type="NCBI Taxonomy" id="3242694"/>
    <lineage>
        <taxon>Bacteria</taxon>
        <taxon>Pseudomonadati</taxon>
        <taxon>Pseudomonadota</taxon>
        <taxon>Gammaproteobacteria</taxon>
        <taxon>Thiohalorhabdales</taxon>
        <taxon>Thiohalorhabdaceae</taxon>
        <taxon>Thiohalorhabdus</taxon>
    </lineage>
</organism>
<dbReference type="GO" id="GO:0004314">
    <property type="term" value="F:[acyl-carrier-protein] S-malonyltransferase activity"/>
    <property type="evidence" value="ECO:0007669"/>
    <property type="project" value="UniProtKB-EC"/>
</dbReference>
<dbReference type="NCBIfam" id="TIGR00128">
    <property type="entry name" value="fabD"/>
    <property type="match status" value="1"/>
</dbReference>
<dbReference type="PANTHER" id="PTHR42681:SF1">
    <property type="entry name" value="MALONYL-COA-ACYL CARRIER PROTEIN TRANSACYLASE, MITOCHONDRIAL"/>
    <property type="match status" value="1"/>
</dbReference>
<dbReference type="PANTHER" id="PTHR42681">
    <property type="entry name" value="MALONYL-COA-ACYL CARRIER PROTEIN TRANSACYLASE, MITOCHONDRIAL"/>
    <property type="match status" value="1"/>
</dbReference>
<evidence type="ECO:0000256" key="1">
    <source>
        <dbReference type="ARBA" id="ARBA00013258"/>
    </source>
</evidence>
<proteinExistence type="inferred from homology"/>
<dbReference type="Pfam" id="PF00698">
    <property type="entry name" value="Acyl_transf_1"/>
    <property type="match status" value="1"/>
</dbReference>
<dbReference type="InterPro" id="IPR016036">
    <property type="entry name" value="Malonyl_transacylase_ACP-bd"/>
</dbReference>
<keyword evidence="3 6" id="KW-0808">Transferase</keyword>
<evidence type="ECO:0000256" key="4">
    <source>
        <dbReference type="ARBA" id="ARBA00023315"/>
    </source>
</evidence>
<dbReference type="InterPro" id="IPR014043">
    <property type="entry name" value="Acyl_transferase_dom"/>
</dbReference>